<feature type="transmembrane region" description="Helical" evidence="1">
    <location>
        <begin position="133"/>
        <end position="155"/>
    </location>
</feature>
<dbReference type="OrthoDB" id="541275at2759"/>
<dbReference type="AlphaFoldDB" id="A0A2V0NU53"/>
<accession>A0A2V0NU53</accession>
<evidence type="ECO:0000313" key="2">
    <source>
        <dbReference type="EMBL" id="GBF90849.1"/>
    </source>
</evidence>
<sequence length="252" mass="25764">MLLLRGPCPSAAAAAPSPAARRCARRRVAAAPPGVRPRLRPPRVLGRPEIENPELLIGDVVAVVSFSLYKEISSIVLSPDFPGWFAPLSLSPGRFWEFLSFAATTSAAWALAAALTGGLTYRASRNVPDALRAACWAWLVSMPVAAAQLVLLTAAESGALVGTEGFAAALPLAARGAGEPVATAAGLLGVMCCWRALYAVWLDPWSAARQQIAAEAQALREALAAAAALAALGGAALQVARAVGGLGDGPAP</sequence>
<name>A0A2V0NU53_9CHLO</name>
<protein>
    <submittedName>
        <fullName evidence="2">Uncharacterized protein</fullName>
    </submittedName>
</protein>
<evidence type="ECO:0000256" key="1">
    <source>
        <dbReference type="SAM" id="Phobius"/>
    </source>
</evidence>
<keyword evidence="3" id="KW-1185">Reference proteome</keyword>
<keyword evidence="1" id="KW-0472">Membrane</keyword>
<organism evidence="2 3">
    <name type="scientific">Raphidocelis subcapitata</name>
    <dbReference type="NCBI Taxonomy" id="307507"/>
    <lineage>
        <taxon>Eukaryota</taxon>
        <taxon>Viridiplantae</taxon>
        <taxon>Chlorophyta</taxon>
        <taxon>core chlorophytes</taxon>
        <taxon>Chlorophyceae</taxon>
        <taxon>CS clade</taxon>
        <taxon>Sphaeropleales</taxon>
        <taxon>Selenastraceae</taxon>
        <taxon>Raphidocelis</taxon>
    </lineage>
</organism>
<dbReference type="InParanoid" id="A0A2V0NU53"/>
<keyword evidence="1" id="KW-0812">Transmembrane</keyword>
<dbReference type="EMBL" id="BDRX01000020">
    <property type="protein sequence ID" value="GBF90849.1"/>
    <property type="molecule type" value="Genomic_DNA"/>
</dbReference>
<feature type="transmembrane region" description="Helical" evidence="1">
    <location>
        <begin position="222"/>
        <end position="243"/>
    </location>
</feature>
<keyword evidence="1" id="KW-1133">Transmembrane helix</keyword>
<dbReference type="Proteomes" id="UP000247498">
    <property type="component" value="Unassembled WGS sequence"/>
</dbReference>
<gene>
    <name evidence="2" type="ORF">Rsub_03703</name>
</gene>
<comment type="caution">
    <text evidence="2">The sequence shown here is derived from an EMBL/GenBank/DDBJ whole genome shotgun (WGS) entry which is preliminary data.</text>
</comment>
<evidence type="ECO:0000313" key="3">
    <source>
        <dbReference type="Proteomes" id="UP000247498"/>
    </source>
</evidence>
<reference evidence="2 3" key="1">
    <citation type="journal article" date="2018" name="Sci. Rep.">
        <title>Raphidocelis subcapitata (=Pseudokirchneriella subcapitata) provides an insight into genome evolution and environmental adaptations in the Sphaeropleales.</title>
        <authorList>
            <person name="Suzuki S."/>
            <person name="Yamaguchi H."/>
            <person name="Nakajima N."/>
            <person name="Kawachi M."/>
        </authorList>
    </citation>
    <scope>NUCLEOTIDE SEQUENCE [LARGE SCALE GENOMIC DNA]</scope>
    <source>
        <strain evidence="2 3">NIES-35</strain>
    </source>
</reference>
<feature type="transmembrane region" description="Helical" evidence="1">
    <location>
        <begin position="181"/>
        <end position="201"/>
    </location>
</feature>
<feature type="transmembrane region" description="Helical" evidence="1">
    <location>
        <begin position="98"/>
        <end position="121"/>
    </location>
</feature>
<proteinExistence type="predicted"/>